<keyword evidence="4" id="KW-0812">Transmembrane</keyword>
<evidence type="ECO:0000259" key="5">
    <source>
        <dbReference type="PROSITE" id="PS50850"/>
    </source>
</evidence>
<dbReference type="SUPFAM" id="SSF103473">
    <property type="entry name" value="MFS general substrate transporter"/>
    <property type="match status" value="1"/>
</dbReference>
<feature type="transmembrane region" description="Helical" evidence="4">
    <location>
        <begin position="242"/>
        <end position="259"/>
    </location>
</feature>
<gene>
    <name evidence="6" type="ORF">GALMADRAFT_125448</name>
</gene>
<sequence length="485" mass="52756">MDIPLEELAPSTKKSSAQQVHRRDKSEFALHAATKTIESIEETTVAEDPSLPPVDSGSKAWIFCVSACTFETLIWGWNNTYGIFQDYYTSNPPFNRSSSAAVSTIGTASLGIQYIEIIVVISVFQRYPEYAKPAMYVSLFVCVVSLLLSSFATGQFLNSNRLNRSDHFYKLWQLVALQGVMFGLAAGVIYTPVVLWLSEWFVERRGLAGGLIFGGAGIGGLILPLVMGYLLDTVGFRWTLRIWAVVLGACCAIALKGLNPRIPIRRPTMDIPRQPWLPRDISSLKNPVLFFVTGTTIVQALGFFSVSLFIPTFTSSLSSATLPSRIVLALFNATSPLFYIIFGRMCDLYPYPYVILACGIGSALSAFVLWGFASSLSWVFAFSTIFGGLGGAFPSFWPAAASEIGGSRNQITNLAFGCFTVVRGISAIVGPIIAASLHDTSSQAKSVYGGFGFRKVEIFVGSMAVATSFGGLILLFYSQAKRKIQ</sequence>
<dbReference type="PANTHER" id="PTHR11360">
    <property type="entry name" value="MONOCARBOXYLATE TRANSPORTER"/>
    <property type="match status" value="1"/>
</dbReference>
<dbReference type="InterPro" id="IPR020846">
    <property type="entry name" value="MFS_dom"/>
</dbReference>
<feature type="transmembrane region" description="Helical" evidence="4">
    <location>
        <begin position="136"/>
        <end position="157"/>
    </location>
</feature>
<protein>
    <recommendedName>
        <fullName evidence="5">Major facilitator superfamily (MFS) profile domain-containing protein</fullName>
    </recommendedName>
</protein>
<feature type="region of interest" description="Disordered" evidence="3">
    <location>
        <begin position="1"/>
        <end position="25"/>
    </location>
</feature>
<dbReference type="STRING" id="685588.A0A067SQU2"/>
<comment type="subcellular location">
    <subcellularLocation>
        <location evidence="1">Membrane</location>
        <topology evidence="1">Multi-pass membrane protein</topology>
    </subcellularLocation>
</comment>
<evidence type="ECO:0000256" key="4">
    <source>
        <dbReference type="SAM" id="Phobius"/>
    </source>
</evidence>
<dbReference type="PROSITE" id="PS50850">
    <property type="entry name" value="MFS"/>
    <property type="match status" value="1"/>
</dbReference>
<organism evidence="6 7">
    <name type="scientific">Galerina marginata (strain CBS 339.88)</name>
    <dbReference type="NCBI Taxonomy" id="685588"/>
    <lineage>
        <taxon>Eukaryota</taxon>
        <taxon>Fungi</taxon>
        <taxon>Dikarya</taxon>
        <taxon>Basidiomycota</taxon>
        <taxon>Agaricomycotina</taxon>
        <taxon>Agaricomycetes</taxon>
        <taxon>Agaricomycetidae</taxon>
        <taxon>Agaricales</taxon>
        <taxon>Agaricineae</taxon>
        <taxon>Strophariaceae</taxon>
        <taxon>Galerina</taxon>
    </lineage>
</organism>
<evidence type="ECO:0000313" key="6">
    <source>
        <dbReference type="EMBL" id="KDR73320.1"/>
    </source>
</evidence>
<dbReference type="GO" id="GO:0022857">
    <property type="term" value="F:transmembrane transporter activity"/>
    <property type="evidence" value="ECO:0007669"/>
    <property type="project" value="InterPro"/>
</dbReference>
<keyword evidence="4" id="KW-0472">Membrane</keyword>
<dbReference type="AlphaFoldDB" id="A0A067SQU2"/>
<feature type="transmembrane region" description="Helical" evidence="4">
    <location>
        <begin position="98"/>
        <end position="124"/>
    </location>
</feature>
<feature type="transmembrane region" description="Helical" evidence="4">
    <location>
        <begin position="411"/>
        <end position="438"/>
    </location>
</feature>
<feature type="transmembrane region" description="Helical" evidence="4">
    <location>
        <begin position="288"/>
        <end position="310"/>
    </location>
</feature>
<keyword evidence="4" id="KW-1133">Transmembrane helix</keyword>
<feature type="domain" description="Major facilitator superfamily (MFS) profile" evidence="5">
    <location>
        <begin position="288"/>
        <end position="485"/>
    </location>
</feature>
<proteinExistence type="inferred from homology"/>
<dbReference type="Pfam" id="PF07690">
    <property type="entry name" value="MFS_1"/>
    <property type="match status" value="1"/>
</dbReference>
<evidence type="ECO:0000256" key="2">
    <source>
        <dbReference type="ARBA" id="ARBA00006727"/>
    </source>
</evidence>
<evidence type="ECO:0000256" key="3">
    <source>
        <dbReference type="SAM" id="MobiDB-lite"/>
    </source>
</evidence>
<feature type="transmembrane region" description="Helical" evidence="4">
    <location>
        <begin position="378"/>
        <end position="399"/>
    </location>
</feature>
<reference evidence="7" key="1">
    <citation type="journal article" date="2014" name="Proc. Natl. Acad. Sci. U.S.A.">
        <title>Extensive sampling of basidiomycete genomes demonstrates inadequacy of the white-rot/brown-rot paradigm for wood decay fungi.</title>
        <authorList>
            <person name="Riley R."/>
            <person name="Salamov A.A."/>
            <person name="Brown D.W."/>
            <person name="Nagy L.G."/>
            <person name="Floudas D."/>
            <person name="Held B.W."/>
            <person name="Levasseur A."/>
            <person name="Lombard V."/>
            <person name="Morin E."/>
            <person name="Otillar R."/>
            <person name="Lindquist E.A."/>
            <person name="Sun H."/>
            <person name="LaButti K.M."/>
            <person name="Schmutz J."/>
            <person name="Jabbour D."/>
            <person name="Luo H."/>
            <person name="Baker S.E."/>
            <person name="Pisabarro A.G."/>
            <person name="Walton J.D."/>
            <person name="Blanchette R.A."/>
            <person name="Henrissat B."/>
            <person name="Martin F."/>
            <person name="Cullen D."/>
            <person name="Hibbett D.S."/>
            <person name="Grigoriev I.V."/>
        </authorList>
    </citation>
    <scope>NUCLEOTIDE SEQUENCE [LARGE SCALE GENOMIC DNA]</scope>
    <source>
        <strain evidence="7">CBS 339.88</strain>
    </source>
</reference>
<dbReference type="InterPro" id="IPR050327">
    <property type="entry name" value="Proton-linked_MCT"/>
</dbReference>
<dbReference type="HOGENOM" id="CLU_001265_1_2_1"/>
<feature type="transmembrane region" description="Helical" evidence="4">
    <location>
        <begin position="458"/>
        <end position="477"/>
    </location>
</feature>
<feature type="transmembrane region" description="Helical" evidence="4">
    <location>
        <begin position="353"/>
        <end position="372"/>
    </location>
</feature>
<feature type="transmembrane region" description="Helical" evidence="4">
    <location>
        <begin position="209"/>
        <end position="230"/>
    </location>
</feature>
<feature type="transmembrane region" description="Helical" evidence="4">
    <location>
        <begin position="322"/>
        <end position="341"/>
    </location>
</feature>
<dbReference type="EMBL" id="KL142386">
    <property type="protein sequence ID" value="KDR73320.1"/>
    <property type="molecule type" value="Genomic_DNA"/>
</dbReference>
<dbReference type="OrthoDB" id="2213137at2759"/>
<feature type="transmembrane region" description="Helical" evidence="4">
    <location>
        <begin position="177"/>
        <end position="197"/>
    </location>
</feature>
<dbReference type="GO" id="GO:0016020">
    <property type="term" value="C:membrane"/>
    <property type="evidence" value="ECO:0007669"/>
    <property type="project" value="UniProtKB-SubCell"/>
</dbReference>
<name>A0A067SQU2_GALM3</name>
<accession>A0A067SQU2</accession>
<keyword evidence="7" id="KW-1185">Reference proteome</keyword>
<dbReference type="InterPro" id="IPR011701">
    <property type="entry name" value="MFS"/>
</dbReference>
<dbReference type="PANTHER" id="PTHR11360:SF287">
    <property type="entry name" value="MFS MONOCARBOXYLATE TRANSPORTER"/>
    <property type="match status" value="1"/>
</dbReference>
<evidence type="ECO:0000313" key="7">
    <source>
        <dbReference type="Proteomes" id="UP000027222"/>
    </source>
</evidence>
<evidence type="ECO:0000256" key="1">
    <source>
        <dbReference type="ARBA" id="ARBA00004141"/>
    </source>
</evidence>
<dbReference type="Proteomes" id="UP000027222">
    <property type="component" value="Unassembled WGS sequence"/>
</dbReference>
<dbReference type="InterPro" id="IPR036259">
    <property type="entry name" value="MFS_trans_sf"/>
</dbReference>
<comment type="similarity">
    <text evidence="2">Belongs to the major facilitator superfamily. Monocarboxylate porter (TC 2.A.1.13) family.</text>
</comment>
<dbReference type="Gene3D" id="1.20.1250.20">
    <property type="entry name" value="MFS general substrate transporter like domains"/>
    <property type="match status" value="2"/>
</dbReference>